<organism evidence="1 2">
    <name type="scientific">Lecanicillium saksenae</name>
    <dbReference type="NCBI Taxonomy" id="468837"/>
    <lineage>
        <taxon>Eukaryota</taxon>
        <taxon>Fungi</taxon>
        <taxon>Dikarya</taxon>
        <taxon>Ascomycota</taxon>
        <taxon>Pezizomycotina</taxon>
        <taxon>Sordariomycetes</taxon>
        <taxon>Hypocreomycetidae</taxon>
        <taxon>Hypocreales</taxon>
        <taxon>Cordycipitaceae</taxon>
        <taxon>Lecanicillium</taxon>
    </lineage>
</organism>
<gene>
    <name evidence="1" type="ORF">NLG97_g3677</name>
</gene>
<dbReference type="Proteomes" id="UP001148737">
    <property type="component" value="Unassembled WGS sequence"/>
</dbReference>
<protein>
    <submittedName>
        <fullName evidence="1">Uncharacterized protein</fullName>
    </submittedName>
</protein>
<comment type="caution">
    <text evidence="1">The sequence shown here is derived from an EMBL/GenBank/DDBJ whole genome shotgun (WGS) entry which is preliminary data.</text>
</comment>
<dbReference type="EMBL" id="JANAKD010000317">
    <property type="protein sequence ID" value="KAJ3495049.1"/>
    <property type="molecule type" value="Genomic_DNA"/>
</dbReference>
<keyword evidence="2" id="KW-1185">Reference proteome</keyword>
<name>A0ACC1QZB7_9HYPO</name>
<reference evidence="1" key="1">
    <citation type="submission" date="2022-07" db="EMBL/GenBank/DDBJ databases">
        <title>Genome Sequence of Lecanicillium saksenae.</title>
        <authorList>
            <person name="Buettner E."/>
        </authorList>
    </citation>
    <scope>NUCLEOTIDE SEQUENCE</scope>
    <source>
        <strain evidence="1">VT-O1</strain>
    </source>
</reference>
<evidence type="ECO:0000313" key="2">
    <source>
        <dbReference type="Proteomes" id="UP001148737"/>
    </source>
</evidence>
<evidence type="ECO:0000313" key="1">
    <source>
        <dbReference type="EMBL" id="KAJ3495049.1"/>
    </source>
</evidence>
<accession>A0ACC1QZB7</accession>
<proteinExistence type="predicted"/>
<sequence>MATTSTMLHSPSGSSGKVLFRVGEVESSSVGPYSSLVSQNDSEAESSAPIHPAPPPPVFDRIEPVLATSVSDLSRAVVITLLVTANLVQFISNFLTLSGGITLTHALGRETGPGKANWMAASYSLTQGAFVLVSGRLGAIYGHQRLALIGLALFAIFSIANGFCRSFASFVAVRALSGVGGGIYMPNAITALGLMVPPGQTRNLLYGLFAAAPPLGGLAGALLAGLCANWEGLWSWTVLFGSLGVISAISCVILAMIMPRERPVDPQGQIDVVGAILGLSGLLLFNVAWGQAPSVGWSTPYEIALLISSVLLFSLFLVWEHYFASQPIMPLAVFRVPTFLALIFVVLFSYMAFGIALWYSISWQQVLRQLSVLQIGVNFIPFGLGSTAAVGLAVFLLPRIEARFVMGIGVVVVIGASLLLATMPMHQTYWAQVFPAMLLCGCCPDFVYLAAQVIASNSVSRKHQGIASSLVGTLNLYGVSLGLGFAGTIEVEVGRTATRLGGQESLEGIMAGFKAALYFSAALAFIGLLLDFAFVKVPKVDRPYWGEEDTDEIPLEEPNVAIRNTGSTANGRSLS</sequence>